<evidence type="ECO:0000256" key="5">
    <source>
        <dbReference type="ARBA" id="ARBA00022679"/>
    </source>
</evidence>
<proteinExistence type="inferred from homology"/>
<reference evidence="9 10" key="1">
    <citation type="submission" date="2016-12" db="EMBL/GenBank/DDBJ databases">
        <authorList>
            <person name="Song W.-J."/>
            <person name="Kurnit D.M."/>
        </authorList>
    </citation>
    <scope>NUCLEOTIDE SEQUENCE [LARGE SCALE GENOMIC DNA]</scope>
    <source>
        <strain evidence="9 10">DSM 18488</strain>
    </source>
</reference>
<gene>
    <name evidence="9" type="ORF">SAMN02745220_01082</name>
</gene>
<dbReference type="GO" id="GO:0009236">
    <property type="term" value="P:cobalamin biosynthetic process"/>
    <property type="evidence" value="ECO:0007669"/>
    <property type="project" value="UniProtKB-UniPathway"/>
</dbReference>
<dbReference type="PANTHER" id="PTHR45790:SF4">
    <property type="entry name" value="COBALT-PRECORRIN-4 C(11)-METHYLTRANSFERASE"/>
    <property type="match status" value="1"/>
</dbReference>
<dbReference type="InterPro" id="IPR000878">
    <property type="entry name" value="4pyrrol_Mease"/>
</dbReference>
<dbReference type="AlphaFoldDB" id="A0A1M7Y135"/>
<name>A0A1M7Y135_9BACT</name>
<evidence type="ECO:0000256" key="4">
    <source>
        <dbReference type="ARBA" id="ARBA00022603"/>
    </source>
</evidence>
<evidence type="ECO:0000256" key="6">
    <source>
        <dbReference type="ARBA" id="ARBA00022691"/>
    </source>
</evidence>
<comment type="similarity">
    <text evidence="2 7">Belongs to the precorrin methyltransferase family.</text>
</comment>
<evidence type="ECO:0000313" key="10">
    <source>
        <dbReference type="Proteomes" id="UP000184603"/>
    </source>
</evidence>
<organism evidence="9 10">
    <name type="scientific">Desulfopila aestuarii DSM 18488</name>
    <dbReference type="NCBI Taxonomy" id="1121416"/>
    <lineage>
        <taxon>Bacteria</taxon>
        <taxon>Pseudomonadati</taxon>
        <taxon>Thermodesulfobacteriota</taxon>
        <taxon>Desulfobulbia</taxon>
        <taxon>Desulfobulbales</taxon>
        <taxon>Desulfocapsaceae</taxon>
        <taxon>Desulfopila</taxon>
    </lineage>
</organism>
<dbReference type="PROSITE" id="PS00840">
    <property type="entry name" value="SUMT_2"/>
    <property type="match status" value="1"/>
</dbReference>
<feature type="domain" description="Tetrapyrrole methylase" evidence="8">
    <location>
        <begin position="9"/>
        <end position="213"/>
    </location>
</feature>
<dbReference type="EMBL" id="FRFE01000004">
    <property type="protein sequence ID" value="SHO45429.1"/>
    <property type="molecule type" value="Genomic_DNA"/>
</dbReference>
<dbReference type="InterPro" id="IPR035996">
    <property type="entry name" value="4pyrrol_Methylase_sf"/>
</dbReference>
<dbReference type="Pfam" id="PF00590">
    <property type="entry name" value="TP_methylase"/>
    <property type="match status" value="1"/>
</dbReference>
<dbReference type="Gene3D" id="3.40.1010.10">
    <property type="entry name" value="Cobalt-precorrin-4 Transmethylase, Domain 1"/>
    <property type="match status" value="1"/>
</dbReference>
<keyword evidence="10" id="KW-1185">Reference proteome</keyword>
<dbReference type="InterPro" id="IPR050161">
    <property type="entry name" value="Siro_Cobalamin_biosynth"/>
</dbReference>
<evidence type="ECO:0000313" key="9">
    <source>
        <dbReference type="EMBL" id="SHO45429.1"/>
    </source>
</evidence>
<keyword evidence="5 7" id="KW-0808">Transferase</keyword>
<dbReference type="UniPathway" id="UPA00148"/>
<dbReference type="InterPro" id="IPR014776">
    <property type="entry name" value="4pyrrole_Mease_sub2"/>
</dbReference>
<dbReference type="InterPro" id="IPR003043">
    <property type="entry name" value="Uropor_MeTrfase_CS"/>
</dbReference>
<dbReference type="NCBIfam" id="TIGR01465">
    <property type="entry name" value="cobM_cbiF"/>
    <property type="match status" value="1"/>
</dbReference>
<evidence type="ECO:0000256" key="7">
    <source>
        <dbReference type="RuleBase" id="RU003960"/>
    </source>
</evidence>
<evidence type="ECO:0000256" key="1">
    <source>
        <dbReference type="ARBA" id="ARBA00004953"/>
    </source>
</evidence>
<keyword evidence="4 7" id="KW-0489">Methyltransferase</keyword>
<dbReference type="Proteomes" id="UP000184603">
    <property type="component" value="Unassembled WGS sequence"/>
</dbReference>
<sequence>MTNVTNNPICFVGAGPGDIELITVKGRRLLDEADCIVYAGSLVNPELLNGCKAKEIHDSQGMDLDQILEVMHEAWQRGEKVVRLHTGDPSIFGAIKEQMYRLDQLNIPYLVVPGVTSAAGAAAALQAELTLPEIAQTVIITRQEGRTPVPEGEKLRDLARHQTTMMIFLSVGMIEKVVDELITGGYPTSTPIAVVERATWPNQKIINGTLATIASLVNAEKIRKTAMICVGRVFGKDPLTAESKLYDSSFSHGTREARCGE</sequence>
<dbReference type="STRING" id="1121416.SAMN02745220_01082"/>
<dbReference type="PROSITE" id="PS00839">
    <property type="entry name" value="SUMT_1"/>
    <property type="match status" value="1"/>
</dbReference>
<dbReference type="CDD" id="cd11641">
    <property type="entry name" value="Precorrin-4_C11-MT"/>
    <property type="match status" value="1"/>
</dbReference>
<comment type="pathway">
    <text evidence="1">Cofactor biosynthesis; adenosylcobalamin biosynthesis.</text>
</comment>
<dbReference type="GO" id="GO:0046026">
    <property type="term" value="F:precorrin-4 C11-methyltransferase activity"/>
    <property type="evidence" value="ECO:0007669"/>
    <property type="project" value="InterPro"/>
</dbReference>
<accession>A0A1M7Y135</accession>
<protein>
    <submittedName>
        <fullName evidence="9">Cobalt-precorrin 4 C11-methyltransferase</fullName>
    </submittedName>
</protein>
<dbReference type="InterPro" id="IPR014777">
    <property type="entry name" value="4pyrrole_Mease_sub1"/>
</dbReference>
<keyword evidence="6" id="KW-0949">S-adenosyl-L-methionine</keyword>
<dbReference type="PANTHER" id="PTHR45790">
    <property type="entry name" value="SIROHEME SYNTHASE-RELATED"/>
    <property type="match status" value="1"/>
</dbReference>
<dbReference type="RefSeq" id="WP_200802331.1">
    <property type="nucleotide sequence ID" value="NZ_FRFE01000004.1"/>
</dbReference>
<evidence type="ECO:0000256" key="3">
    <source>
        <dbReference type="ARBA" id="ARBA00022573"/>
    </source>
</evidence>
<dbReference type="SUPFAM" id="SSF53790">
    <property type="entry name" value="Tetrapyrrole methylase"/>
    <property type="match status" value="1"/>
</dbReference>
<dbReference type="GO" id="GO:0032259">
    <property type="term" value="P:methylation"/>
    <property type="evidence" value="ECO:0007669"/>
    <property type="project" value="UniProtKB-KW"/>
</dbReference>
<dbReference type="InterPro" id="IPR006362">
    <property type="entry name" value="Cbl_synth_CobM/CibF"/>
</dbReference>
<evidence type="ECO:0000259" key="8">
    <source>
        <dbReference type="Pfam" id="PF00590"/>
    </source>
</evidence>
<keyword evidence="3" id="KW-0169">Cobalamin biosynthesis</keyword>
<evidence type="ECO:0000256" key="2">
    <source>
        <dbReference type="ARBA" id="ARBA00005879"/>
    </source>
</evidence>
<dbReference type="Gene3D" id="3.30.950.10">
    <property type="entry name" value="Methyltransferase, Cobalt-precorrin-4 Transmethylase, Domain 2"/>
    <property type="match status" value="1"/>
</dbReference>